<accession>A0ABU1W9Q0</accession>
<comment type="caution">
    <text evidence="2">The sequence shown here is derived from an EMBL/GenBank/DDBJ whole genome shotgun (WGS) entry which is preliminary data.</text>
</comment>
<feature type="transmembrane region" description="Helical" evidence="1">
    <location>
        <begin position="133"/>
        <end position="151"/>
    </location>
</feature>
<sequence length="176" mass="18833">MLGITPFGMVHTVISLVAVAAGVVGLIRYGEINSRITSGRIYLIMTILTCLTGFFIFQHGGFGKPHALGILTLLVMAIAFSAERGNWFGRLSAYVSVVGYSMTLFFHMIPAITETATRVPPSQPLAAGPEAQVVQASVGLAFLVFLIIAALQVRRVLLARRIPPTATRGPVKPVAR</sequence>
<gene>
    <name evidence="2" type="ORF">J2X06_001376</name>
</gene>
<dbReference type="RefSeq" id="WP_310060030.1">
    <property type="nucleotide sequence ID" value="NZ_JAVDVY010000001.1"/>
</dbReference>
<keyword evidence="1" id="KW-0812">Transmembrane</keyword>
<reference evidence="2 3" key="1">
    <citation type="submission" date="2023-07" db="EMBL/GenBank/DDBJ databases">
        <title>Sorghum-associated microbial communities from plants grown in Nebraska, USA.</title>
        <authorList>
            <person name="Schachtman D."/>
        </authorList>
    </citation>
    <scope>NUCLEOTIDE SEQUENCE [LARGE SCALE GENOMIC DNA]</scope>
    <source>
        <strain evidence="2 3">BE198</strain>
    </source>
</reference>
<protein>
    <submittedName>
        <fullName evidence="2">Membrane protein</fullName>
    </submittedName>
</protein>
<keyword evidence="3" id="KW-1185">Reference proteome</keyword>
<proteinExistence type="predicted"/>
<evidence type="ECO:0000313" key="3">
    <source>
        <dbReference type="Proteomes" id="UP001251524"/>
    </source>
</evidence>
<dbReference type="Proteomes" id="UP001251524">
    <property type="component" value="Unassembled WGS sequence"/>
</dbReference>
<feature type="transmembrane region" description="Helical" evidence="1">
    <location>
        <begin position="41"/>
        <end position="60"/>
    </location>
</feature>
<evidence type="ECO:0000313" key="2">
    <source>
        <dbReference type="EMBL" id="MDR7134192.1"/>
    </source>
</evidence>
<keyword evidence="1" id="KW-0472">Membrane</keyword>
<feature type="transmembrane region" description="Helical" evidence="1">
    <location>
        <begin position="6"/>
        <end position="29"/>
    </location>
</feature>
<keyword evidence="1" id="KW-1133">Transmembrane helix</keyword>
<organism evidence="2 3">
    <name type="scientific">Lysobacter niastensis</name>
    <dbReference type="NCBI Taxonomy" id="380629"/>
    <lineage>
        <taxon>Bacteria</taxon>
        <taxon>Pseudomonadati</taxon>
        <taxon>Pseudomonadota</taxon>
        <taxon>Gammaproteobacteria</taxon>
        <taxon>Lysobacterales</taxon>
        <taxon>Lysobacteraceae</taxon>
        <taxon>Lysobacter</taxon>
    </lineage>
</organism>
<feature type="transmembrane region" description="Helical" evidence="1">
    <location>
        <begin position="66"/>
        <end position="82"/>
    </location>
</feature>
<evidence type="ECO:0000256" key="1">
    <source>
        <dbReference type="SAM" id="Phobius"/>
    </source>
</evidence>
<name>A0ABU1W9Q0_9GAMM</name>
<dbReference type="EMBL" id="JAVDVY010000001">
    <property type="protein sequence ID" value="MDR7134192.1"/>
    <property type="molecule type" value="Genomic_DNA"/>
</dbReference>
<feature type="transmembrane region" description="Helical" evidence="1">
    <location>
        <begin position="94"/>
        <end position="113"/>
    </location>
</feature>